<proteinExistence type="predicted"/>
<dbReference type="Proteomes" id="UP001415857">
    <property type="component" value="Unassembled WGS sequence"/>
</dbReference>
<evidence type="ECO:0000256" key="1">
    <source>
        <dbReference type="SAM" id="MobiDB-lite"/>
    </source>
</evidence>
<evidence type="ECO:0000313" key="2">
    <source>
        <dbReference type="EMBL" id="KAK9285456.1"/>
    </source>
</evidence>
<accession>A0AAP0RVH8</accession>
<organism evidence="2 3">
    <name type="scientific">Liquidambar formosana</name>
    <name type="common">Formosan gum</name>
    <dbReference type="NCBI Taxonomy" id="63359"/>
    <lineage>
        <taxon>Eukaryota</taxon>
        <taxon>Viridiplantae</taxon>
        <taxon>Streptophyta</taxon>
        <taxon>Embryophyta</taxon>
        <taxon>Tracheophyta</taxon>
        <taxon>Spermatophyta</taxon>
        <taxon>Magnoliopsida</taxon>
        <taxon>eudicotyledons</taxon>
        <taxon>Gunneridae</taxon>
        <taxon>Pentapetalae</taxon>
        <taxon>Saxifragales</taxon>
        <taxon>Altingiaceae</taxon>
        <taxon>Liquidambar</taxon>
    </lineage>
</organism>
<keyword evidence="3" id="KW-1185">Reference proteome</keyword>
<feature type="compositionally biased region" description="Low complexity" evidence="1">
    <location>
        <begin position="23"/>
        <end position="34"/>
    </location>
</feature>
<gene>
    <name evidence="2" type="ORF">L1049_024649</name>
</gene>
<feature type="compositionally biased region" description="Basic and acidic residues" evidence="1">
    <location>
        <begin position="11"/>
        <end position="22"/>
    </location>
</feature>
<comment type="caution">
    <text evidence="2">The sequence shown here is derived from an EMBL/GenBank/DDBJ whole genome shotgun (WGS) entry which is preliminary data.</text>
</comment>
<sequence>MDHKHPAHPPLADDVRSAERGKTSLPLSSKSSTGRTKICLTHSLSEFLFCQFASWTSGLIKGFIIGASSSEGWDVLLHREVMDALRC</sequence>
<feature type="region of interest" description="Disordered" evidence="1">
    <location>
        <begin position="1"/>
        <end position="34"/>
    </location>
</feature>
<name>A0AAP0RVH8_LIQFO</name>
<reference evidence="2 3" key="1">
    <citation type="journal article" date="2024" name="Plant J.">
        <title>Genome sequences and population genomics reveal climatic adaptation and genomic divergence between two closely related sweetgum species.</title>
        <authorList>
            <person name="Xu W.Q."/>
            <person name="Ren C.Q."/>
            <person name="Zhang X.Y."/>
            <person name="Comes H.P."/>
            <person name="Liu X.H."/>
            <person name="Li Y.G."/>
            <person name="Kettle C.J."/>
            <person name="Jalonen R."/>
            <person name="Gaisberger H."/>
            <person name="Ma Y.Z."/>
            <person name="Qiu Y.X."/>
        </authorList>
    </citation>
    <scope>NUCLEOTIDE SEQUENCE [LARGE SCALE GENOMIC DNA]</scope>
    <source>
        <strain evidence="2">Hangzhou</strain>
    </source>
</reference>
<evidence type="ECO:0000313" key="3">
    <source>
        <dbReference type="Proteomes" id="UP001415857"/>
    </source>
</evidence>
<protein>
    <submittedName>
        <fullName evidence="2">Uncharacterized protein</fullName>
    </submittedName>
</protein>
<dbReference type="AlphaFoldDB" id="A0AAP0RVH8"/>
<dbReference type="EMBL" id="JBBPBK010000005">
    <property type="protein sequence ID" value="KAK9285456.1"/>
    <property type="molecule type" value="Genomic_DNA"/>
</dbReference>